<keyword evidence="2" id="KW-1185">Reference proteome</keyword>
<gene>
    <name evidence="1" type="ORF">QAD02_002190</name>
</gene>
<sequence>MESSVYRAQPAATQPLPSRNMRGDVKWPPISVRKRTEAEEQAKADQDKGPLHRPRRIQRDYSNFFAQHAITNNYPGYRVPPGTQYVTSIHQDQSEDDGRR</sequence>
<evidence type="ECO:0000313" key="2">
    <source>
        <dbReference type="Proteomes" id="UP001239111"/>
    </source>
</evidence>
<organism evidence="1 2">
    <name type="scientific">Eretmocerus hayati</name>
    <dbReference type="NCBI Taxonomy" id="131215"/>
    <lineage>
        <taxon>Eukaryota</taxon>
        <taxon>Metazoa</taxon>
        <taxon>Ecdysozoa</taxon>
        <taxon>Arthropoda</taxon>
        <taxon>Hexapoda</taxon>
        <taxon>Insecta</taxon>
        <taxon>Pterygota</taxon>
        <taxon>Neoptera</taxon>
        <taxon>Endopterygota</taxon>
        <taxon>Hymenoptera</taxon>
        <taxon>Apocrita</taxon>
        <taxon>Proctotrupomorpha</taxon>
        <taxon>Chalcidoidea</taxon>
        <taxon>Aphelinidae</taxon>
        <taxon>Aphelininae</taxon>
        <taxon>Eretmocerus</taxon>
    </lineage>
</organism>
<accession>A0ACC2NJY7</accession>
<dbReference type="Proteomes" id="UP001239111">
    <property type="component" value="Chromosome 3"/>
</dbReference>
<evidence type="ECO:0000313" key="1">
    <source>
        <dbReference type="EMBL" id="KAJ8670931.1"/>
    </source>
</evidence>
<protein>
    <submittedName>
        <fullName evidence="1">Uncharacterized protein</fullName>
    </submittedName>
</protein>
<comment type="caution">
    <text evidence="1">The sequence shown here is derived from an EMBL/GenBank/DDBJ whole genome shotgun (WGS) entry which is preliminary data.</text>
</comment>
<reference evidence="1" key="1">
    <citation type="submission" date="2023-04" db="EMBL/GenBank/DDBJ databases">
        <title>A chromosome-level genome assembly of the parasitoid wasp Eretmocerus hayati.</title>
        <authorList>
            <person name="Zhong Y."/>
            <person name="Liu S."/>
            <person name="Liu Y."/>
        </authorList>
    </citation>
    <scope>NUCLEOTIDE SEQUENCE</scope>
    <source>
        <strain evidence="1">ZJU_SS_LIU_2023</strain>
    </source>
</reference>
<name>A0ACC2NJY7_9HYME</name>
<dbReference type="EMBL" id="CM056743">
    <property type="protein sequence ID" value="KAJ8670931.1"/>
    <property type="molecule type" value="Genomic_DNA"/>
</dbReference>
<proteinExistence type="predicted"/>